<dbReference type="AlphaFoldDB" id="A0A844Z5Y2"/>
<organism evidence="1 2">
    <name type="scientific">Pontixanthobacter aestiaquae</name>
    <dbReference type="NCBI Taxonomy" id="1509367"/>
    <lineage>
        <taxon>Bacteria</taxon>
        <taxon>Pseudomonadati</taxon>
        <taxon>Pseudomonadota</taxon>
        <taxon>Alphaproteobacteria</taxon>
        <taxon>Sphingomonadales</taxon>
        <taxon>Erythrobacteraceae</taxon>
        <taxon>Pontixanthobacter</taxon>
    </lineage>
</organism>
<name>A0A844Z5Y2_9SPHN</name>
<dbReference type="Proteomes" id="UP000460290">
    <property type="component" value="Unassembled WGS sequence"/>
</dbReference>
<evidence type="ECO:0000313" key="2">
    <source>
        <dbReference type="Proteomes" id="UP000460290"/>
    </source>
</evidence>
<dbReference type="EMBL" id="WTYZ01000001">
    <property type="protein sequence ID" value="MXO82666.1"/>
    <property type="molecule type" value="Genomic_DNA"/>
</dbReference>
<keyword evidence="2" id="KW-1185">Reference proteome</keyword>
<reference evidence="1 2" key="1">
    <citation type="submission" date="2019-12" db="EMBL/GenBank/DDBJ databases">
        <title>Genomic-based taxomic classification of the family Erythrobacteraceae.</title>
        <authorList>
            <person name="Xu L."/>
        </authorList>
    </citation>
    <scope>NUCLEOTIDE SEQUENCE [LARGE SCALE GENOMIC DNA]</scope>
    <source>
        <strain evidence="1 2">KCTC 42006</strain>
    </source>
</reference>
<gene>
    <name evidence="1" type="ORF">GRI35_04685</name>
</gene>
<accession>A0A844Z5Y2</accession>
<dbReference type="RefSeq" id="WP_160613092.1">
    <property type="nucleotide sequence ID" value="NZ_JAUFQM010000001.1"/>
</dbReference>
<evidence type="ECO:0000313" key="1">
    <source>
        <dbReference type="EMBL" id="MXO82666.1"/>
    </source>
</evidence>
<dbReference type="OrthoDB" id="9852804at2"/>
<proteinExistence type="predicted"/>
<comment type="caution">
    <text evidence="1">The sequence shown here is derived from an EMBL/GenBank/DDBJ whole genome shotgun (WGS) entry which is preliminary data.</text>
</comment>
<protein>
    <submittedName>
        <fullName evidence="1">Uncharacterized protein</fullName>
    </submittedName>
</protein>
<sequence length="301" mass="32866">MTDLAMIIGSTLAQDLFGALKYPYRMRVDGNVKSAAKGGNPDFPVAEGEDAEITFLDGDTSSDDDAFEANFDGVLDAIIDAYLDQESGQGLVSADSDAEAHALVAPYAVDESSSRSKSISSIRQRMEDDDEFGQKFSDFASSRFEAGIDWVEAELSKRPDPAMGNPVTLSNLKIAVRARAKACIKVFGRKFCVKATSPWIRFEGKQAAVHFDVDGAKIYGRGQVSKLDFVMTIKILRWRIKVRIGVTGIVNRQLSKQRPLLMDFSSVRVKVPGVGLKYSISSVDMPASGTETRIVLDGQFN</sequence>